<protein>
    <submittedName>
        <fullName evidence="2">Putative RNA-binding protein</fullName>
    </submittedName>
</protein>
<dbReference type="AlphaFoldDB" id="A0A093VIC3"/>
<comment type="caution">
    <text evidence="2">The sequence shown here is derived from an EMBL/GenBank/DDBJ whole genome shotgun (WGS) entry which is preliminary data.</text>
</comment>
<reference key="1">
    <citation type="journal article" date="2014" name="PLoS Genet.">
        <title>Signature Gene Expression Reveals Novel Clues to the Molecular Mechanisms of Dimorphic Transition in Penicillium marneffei.</title>
        <authorList>
            <person name="Yang E."/>
            <person name="Wang G."/>
            <person name="Cai J."/>
            <person name="Woo P.C."/>
            <person name="Lau S.K."/>
            <person name="Yuen K.-Y."/>
            <person name="Chow W.-N."/>
            <person name="Lin X."/>
        </authorList>
    </citation>
    <scope>NUCLEOTIDE SEQUENCE [LARGE SCALE GENOMIC DNA]</scope>
    <source>
        <strain>PM1</strain>
    </source>
</reference>
<feature type="compositionally biased region" description="Basic and acidic residues" evidence="1">
    <location>
        <begin position="261"/>
        <end position="291"/>
    </location>
</feature>
<evidence type="ECO:0000313" key="2">
    <source>
        <dbReference type="EMBL" id="KFX51910.1"/>
    </source>
</evidence>
<dbReference type="EMBL" id="JPOX01000004">
    <property type="protein sequence ID" value="KFX51910.1"/>
    <property type="molecule type" value="Genomic_DNA"/>
</dbReference>
<dbReference type="HOGENOM" id="CLU_058466_0_0_1"/>
<evidence type="ECO:0000256" key="1">
    <source>
        <dbReference type="SAM" id="MobiDB-lite"/>
    </source>
</evidence>
<feature type="compositionally biased region" description="Polar residues" evidence="1">
    <location>
        <begin position="228"/>
        <end position="237"/>
    </location>
</feature>
<feature type="region of interest" description="Disordered" evidence="1">
    <location>
        <begin position="222"/>
        <end position="307"/>
    </location>
</feature>
<sequence>MVAKKAAGKKASAPSFDSIIEAERLNRKKQENQALADQLLGSKKRRASAPGPGVGSKKTPADRSLASRIGVVKRSASTSSKPKANTIATARATAKQTTPAKATSRRTLEDRMIEDINGKKDVNLAPRKQTEITIKGTAATGPFVVVGRNFAPGTNAADIETAMEPVAGHIVGVHITSYTPYVNAQIACAEKWGAEAIVAQFNGKKADGRILSIEYRGGGSHFFGPTSGKRTAPNSYDTLREQADRERRERKKVVEPQSQDGRNEFSDSKGRPRRADGRTNDNMELYSDKMMVDAPSAPISKRGRGFR</sequence>
<feature type="region of interest" description="Disordered" evidence="1">
    <location>
        <begin position="24"/>
        <end position="65"/>
    </location>
</feature>
<accession>A0A093VIC3</accession>
<proteinExistence type="predicted"/>
<dbReference type="eggNOG" id="ENOG502SBWH">
    <property type="taxonomic scope" value="Eukaryota"/>
</dbReference>
<feature type="compositionally biased region" description="Basic and acidic residues" evidence="1">
    <location>
        <begin position="238"/>
        <end position="247"/>
    </location>
</feature>
<gene>
    <name evidence="2" type="ORF">GQ26_0042680</name>
</gene>
<name>A0A093VIC3_TALMA</name>
<reference evidence="2" key="2">
    <citation type="journal article" date="2014" name="PLoS Genet.">
        <title>Signature gene expression reveals novel clues to the molecular mechanisms of dimorphic transition in Penicillium marneffei.</title>
        <authorList>
            <person name="Yang E."/>
            <person name="Wang G."/>
            <person name="Cai J."/>
            <person name="Woo P.C."/>
            <person name="Lau S.K."/>
            <person name="Yuen K.-Y."/>
            <person name="Chow W.-N."/>
            <person name="Lin X."/>
        </authorList>
    </citation>
    <scope>NUCLEOTIDE SEQUENCE</scope>
    <source>
        <strain evidence="2">PM1</strain>
    </source>
</reference>
<organism evidence="2">
    <name type="scientific">Talaromyces marneffei PM1</name>
    <dbReference type="NCBI Taxonomy" id="1077442"/>
    <lineage>
        <taxon>Eukaryota</taxon>
        <taxon>Fungi</taxon>
        <taxon>Dikarya</taxon>
        <taxon>Ascomycota</taxon>
        <taxon>Pezizomycotina</taxon>
        <taxon>Eurotiomycetes</taxon>
        <taxon>Eurotiomycetidae</taxon>
        <taxon>Eurotiales</taxon>
        <taxon>Trichocomaceae</taxon>
        <taxon>Talaromyces</taxon>
        <taxon>Talaromyces sect. Talaromyces</taxon>
    </lineage>
</organism>